<reference evidence="1" key="1">
    <citation type="submission" date="2014-11" db="EMBL/GenBank/DDBJ databases">
        <authorList>
            <person name="Amaro Gonzalez C."/>
        </authorList>
    </citation>
    <scope>NUCLEOTIDE SEQUENCE</scope>
</reference>
<sequence length="45" mass="5036">MKTIPQPSVDPRSVWCDSSRCNAAFICTLKAECLCSLSTFIKKKK</sequence>
<dbReference type="AlphaFoldDB" id="A0A0E9RHY3"/>
<proteinExistence type="predicted"/>
<reference evidence="1" key="2">
    <citation type="journal article" date="2015" name="Fish Shellfish Immunol.">
        <title>Early steps in the European eel (Anguilla anguilla)-Vibrio vulnificus interaction in the gills: Role of the RtxA13 toxin.</title>
        <authorList>
            <person name="Callol A."/>
            <person name="Pajuelo D."/>
            <person name="Ebbesson L."/>
            <person name="Teles M."/>
            <person name="MacKenzie S."/>
            <person name="Amaro C."/>
        </authorList>
    </citation>
    <scope>NUCLEOTIDE SEQUENCE</scope>
</reference>
<accession>A0A0E9RHY3</accession>
<dbReference type="EMBL" id="GBXM01079841">
    <property type="protein sequence ID" value="JAH28736.1"/>
    <property type="molecule type" value="Transcribed_RNA"/>
</dbReference>
<organism evidence="1">
    <name type="scientific">Anguilla anguilla</name>
    <name type="common">European freshwater eel</name>
    <name type="synonym">Muraena anguilla</name>
    <dbReference type="NCBI Taxonomy" id="7936"/>
    <lineage>
        <taxon>Eukaryota</taxon>
        <taxon>Metazoa</taxon>
        <taxon>Chordata</taxon>
        <taxon>Craniata</taxon>
        <taxon>Vertebrata</taxon>
        <taxon>Euteleostomi</taxon>
        <taxon>Actinopterygii</taxon>
        <taxon>Neopterygii</taxon>
        <taxon>Teleostei</taxon>
        <taxon>Anguilliformes</taxon>
        <taxon>Anguillidae</taxon>
        <taxon>Anguilla</taxon>
    </lineage>
</organism>
<name>A0A0E9RHY3_ANGAN</name>
<protein>
    <submittedName>
        <fullName evidence="1">Uncharacterized protein</fullName>
    </submittedName>
</protein>
<evidence type="ECO:0000313" key="1">
    <source>
        <dbReference type="EMBL" id="JAH28736.1"/>
    </source>
</evidence>